<gene>
    <name evidence="7" type="ORF">ACFOMG_08095</name>
</gene>
<dbReference type="SUPFAM" id="SSF52096">
    <property type="entry name" value="ClpP/crotonase"/>
    <property type="match status" value="1"/>
</dbReference>
<dbReference type="InterPro" id="IPR002142">
    <property type="entry name" value="Peptidase_S49"/>
</dbReference>
<dbReference type="Pfam" id="PF01343">
    <property type="entry name" value="Peptidase_S49"/>
    <property type="match status" value="1"/>
</dbReference>
<protein>
    <submittedName>
        <fullName evidence="7">S49 family peptidase</fullName>
    </submittedName>
</protein>
<keyword evidence="2" id="KW-0645">Protease</keyword>
<dbReference type="Gene3D" id="3.90.226.10">
    <property type="entry name" value="2-enoyl-CoA Hydratase, Chain A, domain 1"/>
    <property type="match status" value="1"/>
</dbReference>
<sequence>MDNEHLNQSAASQRPADDSKEWKLIEKVLLEVQGEQRRTRRWGVFFKLAFLVYLFSLLWLVRMPADGLDKAAPADHYAAIIEVNGVIAADQDASADAIVSALRDAFEDDKAVGVILRINSPGGSPVQSGYVYDEIKRLKQTREDFPVYAVIMDLGASGAYYIAAAADEIYADKASLVGSIGVVGSGFGFVEAMEKLGVERRQYTAGEHKGFLDPFTPEKPEEKAFWESVLKVTHKQFIEQVRQGRGERLKESPELFSGLVWSGEQALEMGLIDGLASSSQLARDKLNTEDLVNFTYQPNPWDELISRLGTSIGSGIAGQVMQQMQLNNQAPVLR</sequence>
<dbReference type="PANTHER" id="PTHR42987">
    <property type="entry name" value="PEPTIDASE S49"/>
    <property type="match status" value="1"/>
</dbReference>
<evidence type="ECO:0000256" key="2">
    <source>
        <dbReference type="ARBA" id="ARBA00022670"/>
    </source>
</evidence>
<keyword evidence="5" id="KW-0472">Membrane</keyword>
<name>A0ABV7VU34_9GAMM</name>
<reference evidence="8" key="1">
    <citation type="journal article" date="2019" name="Int. J. Syst. Evol. Microbiol.">
        <title>The Global Catalogue of Microorganisms (GCM) 10K type strain sequencing project: providing services to taxonomists for standard genome sequencing and annotation.</title>
        <authorList>
            <consortium name="The Broad Institute Genomics Platform"/>
            <consortium name="The Broad Institute Genome Sequencing Center for Infectious Disease"/>
            <person name="Wu L."/>
            <person name="Ma J."/>
        </authorList>
    </citation>
    <scope>NUCLEOTIDE SEQUENCE [LARGE SCALE GENOMIC DNA]</scope>
    <source>
        <strain evidence="8">KCTC 42424</strain>
    </source>
</reference>
<keyword evidence="5" id="KW-0812">Transmembrane</keyword>
<dbReference type="EMBL" id="JBHRYB010000005">
    <property type="protein sequence ID" value="MFC3680071.1"/>
    <property type="molecule type" value="Genomic_DNA"/>
</dbReference>
<evidence type="ECO:0000259" key="6">
    <source>
        <dbReference type="Pfam" id="PF01343"/>
    </source>
</evidence>
<feature type="domain" description="Peptidase S49" evidence="6">
    <location>
        <begin position="142"/>
        <end position="283"/>
    </location>
</feature>
<proteinExistence type="inferred from homology"/>
<evidence type="ECO:0000256" key="4">
    <source>
        <dbReference type="ARBA" id="ARBA00022825"/>
    </source>
</evidence>
<dbReference type="Proteomes" id="UP001595722">
    <property type="component" value="Unassembled WGS sequence"/>
</dbReference>
<evidence type="ECO:0000256" key="3">
    <source>
        <dbReference type="ARBA" id="ARBA00022801"/>
    </source>
</evidence>
<keyword evidence="5" id="KW-1133">Transmembrane helix</keyword>
<dbReference type="CDD" id="cd07023">
    <property type="entry name" value="S49_Sppa_N_C"/>
    <property type="match status" value="1"/>
</dbReference>
<keyword evidence="3" id="KW-0378">Hydrolase</keyword>
<keyword evidence="4" id="KW-0720">Serine protease</keyword>
<keyword evidence="8" id="KW-1185">Reference proteome</keyword>
<dbReference type="InterPro" id="IPR047272">
    <property type="entry name" value="S49_SppA_C"/>
</dbReference>
<evidence type="ECO:0000313" key="7">
    <source>
        <dbReference type="EMBL" id="MFC3680071.1"/>
    </source>
</evidence>
<evidence type="ECO:0000256" key="1">
    <source>
        <dbReference type="ARBA" id="ARBA00008683"/>
    </source>
</evidence>
<organism evidence="7 8">
    <name type="scientific">Bacterioplanoides pacificum</name>
    <dbReference type="NCBI Taxonomy" id="1171596"/>
    <lineage>
        <taxon>Bacteria</taxon>
        <taxon>Pseudomonadati</taxon>
        <taxon>Pseudomonadota</taxon>
        <taxon>Gammaproteobacteria</taxon>
        <taxon>Oceanospirillales</taxon>
        <taxon>Oceanospirillaceae</taxon>
        <taxon>Bacterioplanoides</taxon>
    </lineage>
</organism>
<evidence type="ECO:0000256" key="5">
    <source>
        <dbReference type="SAM" id="Phobius"/>
    </source>
</evidence>
<feature type="transmembrane region" description="Helical" evidence="5">
    <location>
        <begin position="42"/>
        <end position="61"/>
    </location>
</feature>
<dbReference type="PANTHER" id="PTHR42987:SF8">
    <property type="entry name" value="PROTEINASE"/>
    <property type="match status" value="1"/>
</dbReference>
<dbReference type="InterPro" id="IPR029045">
    <property type="entry name" value="ClpP/crotonase-like_dom_sf"/>
</dbReference>
<comment type="similarity">
    <text evidence="1">Belongs to the peptidase S49 family.</text>
</comment>
<accession>A0ABV7VU34</accession>
<comment type="caution">
    <text evidence="7">The sequence shown here is derived from an EMBL/GenBank/DDBJ whole genome shotgun (WGS) entry which is preliminary data.</text>
</comment>
<evidence type="ECO:0000313" key="8">
    <source>
        <dbReference type="Proteomes" id="UP001595722"/>
    </source>
</evidence>
<dbReference type="RefSeq" id="WP_376865909.1">
    <property type="nucleotide sequence ID" value="NZ_JBHRYB010000005.1"/>
</dbReference>